<dbReference type="EMBL" id="CABIKO010000306">
    <property type="protein sequence ID" value="VVA33842.1"/>
    <property type="molecule type" value="Genomic_DNA"/>
</dbReference>
<protein>
    <submittedName>
        <fullName evidence="1">Uncharacterized protein</fullName>
    </submittedName>
</protein>
<reference evidence="2" key="1">
    <citation type="journal article" date="2020" name="Plant J.">
        <title>Transposons played a major role in the diversification between the closely related almond and peach genomes: results from the almond genome sequence.</title>
        <authorList>
            <person name="Alioto T."/>
            <person name="Alexiou K.G."/>
            <person name="Bardil A."/>
            <person name="Barteri F."/>
            <person name="Castanera R."/>
            <person name="Cruz F."/>
            <person name="Dhingra A."/>
            <person name="Duval H."/>
            <person name="Fernandez I Marti A."/>
            <person name="Frias L."/>
            <person name="Galan B."/>
            <person name="Garcia J.L."/>
            <person name="Howad W."/>
            <person name="Gomez-Garrido J."/>
            <person name="Gut M."/>
            <person name="Julca I."/>
            <person name="Morata J."/>
            <person name="Puigdomenech P."/>
            <person name="Ribeca P."/>
            <person name="Rubio Cabetas M.J."/>
            <person name="Vlasova A."/>
            <person name="Wirthensohn M."/>
            <person name="Garcia-Mas J."/>
            <person name="Gabaldon T."/>
            <person name="Casacuberta J.M."/>
            <person name="Arus P."/>
        </authorList>
    </citation>
    <scope>NUCLEOTIDE SEQUENCE [LARGE SCALE GENOMIC DNA]</scope>
    <source>
        <strain evidence="2">cv. Texas</strain>
    </source>
</reference>
<organism evidence="1 2">
    <name type="scientific">Prunus dulcis</name>
    <name type="common">Almond</name>
    <name type="synonym">Amygdalus dulcis</name>
    <dbReference type="NCBI Taxonomy" id="3755"/>
    <lineage>
        <taxon>Eukaryota</taxon>
        <taxon>Viridiplantae</taxon>
        <taxon>Streptophyta</taxon>
        <taxon>Embryophyta</taxon>
        <taxon>Tracheophyta</taxon>
        <taxon>Spermatophyta</taxon>
        <taxon>Magnoliopsida</taxon>
        <taxon>eudicotyledons</taxon>
        <taxon>Gunneridae</taxon>
        <taxon>Pentapetalae</taxon>
        <taxon>rosids</taxon>
        <taxon>fabids</taxon>
        <taxon>Rosales</taxon>
        <taxon>Rosaceae</taxon>
        <taxon>Amygdaloideae</taxon>
        <taxon>Amygdaleae</taxon>
        <taxon>Prunus</taxon>
    </lineage>
</organism>
<evidence type="ECO:0000313" key="1">
    <source>
        <dbReference type="EMBL" id="VVA33842.1"/>
    </source>
</evidence>
<dbReference type="InParanoid" id="A0A5E4G2K8"/>
<sequence length="137" mass="15432">MGLDPTIFLINVTKGNRLDYGQIFQSKFKMGSRVHASLSQSIKECTKVRVRLGVTWQGTRLGHFELGNQLSPQIFMLLPFPTCHLAPSPNNFRPSSKLAQAQERRVSLLSHNNRSPLGKYIAFNIPTQNASRLIKIL</sequence>
<evidence type="ECO:0000313" key="2">
    <source>
        <dbReference type="Proteomes" id="UP000327085"/>
    </source>
</evidence>
<dbReference type="Gramene" id="VVA33842">
    <property type="protein sequence ID" value="VVA33842"/>
    <property type="gene ID" value="Prudul26B021873"/>
</dbReference>
<dbReference type="AlphaFoldDB" id="A0A5E4G2K8"/>
<proteinExistence type="predicted"/>
<dbReference type="Proteomes" id="UP000327085">
    <property type="component" value="Chromosome 3"/>
</dbReference>
<accession>A0A5E4G2K8</accession>
<name>A0A5E4G2K8_PRUDU</name>
<gene>
    <name evidence="1" type="ORF">ALMOND_2B021873</name>
</gene>